<accession>A0A9D3YS95</accession>
<gene>
    <name evidence="2" type="ORF">DPMN_078320</name>
</gene>
<comment type="caution">
    <text evidence="2">The sequence shown here is derived from an EMBL/GenBank/DDBJ whole genome shotgun (WGS) entry which is preliminary data.</text>
</comment>
<proteinExistence type="predicted"/>
<name>A0A9D3YS95_DREPO</name>
<organism evidence="2 3">
    <name type="scientific">Dreissena polymorpha</name>
    <name type="common">Zebra mussel</name>
    <name type="synonym">Mytilus polymorpha</name>
    <dbReference type="NCBI Taxonomy" id="45954"/>
    <lineage>
        <taxon>Eukaryota</taxon>
        <taxon>Metazoa</taxon>
        <taxon>Spiralia</taxon>
        <taxon>Lophotrochozoa</taxon>
        <taxon>Mollusca</taxon>
        <taxon>Bivalvia</taxon>
        <taxon>Autobranchia</taxon>
        <taxon>Heteroconchia</taxon>
        <taxon>Euheterodonta</taxon>
        <taxon>Imparidentia</taxon>
        <taxon>Neoheterodontei</taxon>
        <taxon>Myida</taxon>
        <taxon>Dreissenoidea</taxon>
        <taxon>Dreissenidae</taxon>
        <taxon>Dreissena</taxon>
    </lineage>
</organism>
<protein>
    <submittedName>
        <fullName evidence="2">Uncharacterized protein</fullName>
    </submittedName>
</protein>
<dbReference type="Proteomes" id="UP000828390">
    <property type="component" value="Unassembled WGS sequence"/>
</dbReference>
<sequence length="76" mass="8861">MVFVPLWERSLGPPKAPSTGSTQELPREPSTAEWDLRRLYAENKNRFNKHNSRGENELALSWERLKSHELVSRSLE</sequence>
<keyword evidence="3" id="KW-1185">Reference proteome</keyword>
<dbReference type="AlphaFoldDB" id="A0A9D3YS95"/>
<reference evidence="2" key="2">
    <citation type="submission" date="2020-11" db="EMBL/GenBank/DDBJ databases">
        <authorList>
            <person name="McCartney M.A."/>
            <person name="Auch B."/>
            <person name="Kono T."/>
            <person name="Mallez S."/>
            <person name="Becker A."/>
            <person name="Gohl D.M."/>
            <person name="Silverstein K.A.T."/>
            <person name="Koren S."/>
            <person name="Bechman K.B."/>
            <person name="Herman A."/>
            <person name="Abrahante J.E."/>
            <person name="Garbe J."/>
        </authorList>
    </citation>
    <scope>NUCLEOTIDE SEQUENCE</scope>
    <source>
        <strain evidence="2">Duluth1</strain>
        <tissue evidence="2">Whole animal</tissue>
    </source>
</reference>
<reference evidence="2" key="1">
    <citation type="journal article" date="2019" name="bioRxiv">
        <title>The Genome of the Zebra Mussel, Dreissena polymorpha: A Resource for Invasive Species Research.</title>
        <authorList>
            <person name="McCartney M.A."/>
            <person name="Auch B."/>
            <person name="Kono T."/>
            <person name="Mallez S."/>
            <person name="Zhang Y."/>
            <person name="Obille A."/>
            <person name="Becker A."/>
            <person name="Abrahante J.E."/>
            <person name="Garbe J."/>
            <person name="Badalamenti J.P."/>
            <person name="Herman A."/>
            <person name="Mangelson H."/>
            <person name="Liachko I."/>
            <person name="Sullivan S."/>
            <person name="Sone E.D."/>
            <person name="Koren S."/>
            <person name="Silverstein K.A.T."/>
            <person name="Beckman K.B."/>
            <person name="Gohl D.M."/>
        </authorList>
    </citation>
    <scope>NUCLEOTIDE SEQUENCE</scope>
    <source>
        <strain evidence="2">Duluth1</strain>
        <tissue evidence="2">Whole animal</tissue>
    </source>
</reference>
<evidence type="ECO:0000313" key="2">
    <source>
        <dbReference type="EMBL" id="KAH3703288.1"/>
    </source>
</evidence>
<dbReference type="EMBL" id="JAIWYP010000015">
    <property type="protein sequence ID" value="KAH3703288.1"/>
    <property type="molecule type" value="Genomic_DNA"/>
</dbReference>
<evidence type="ECO:0000256" key="1">
    <source>
        <dbReference type="SAM" id="MobiDB-lite"/>
    </source>
</evidence>
<evidence type="ECO:0000313" key="3">
    <source>
        <dbReference type="Proteomes" id="UP000828390"/>
    </source>
</evidence>
<feature type="region of interest" description="Disordered" evidence="1">
    <location>
        <begin position="9"/>
        <end position="32"/>
    </location>
</feature>